<gene>
    <name evidence="8" type="primary">LOC116298353</name>
</gene>
<dbReference type="AlphaFoldDB" id="A0A6P8I5C2"/>
<protein>
    <submittedName>
        <fullName evidence="8">Integral membrane protein GPR155-like</fullName>
    </submittedName>
</protein>
<name>A0A6P8I5C2_ACTTE</name>
<keyword evidence="7" id="KW-1185">Reference proteome</keyword>
<dbReference type="Gene3D" id="1.10.10.10">
    <property type="entry name" value="Winged helix-like DNA-binding domain superfamily/Winged helix DNA-binding domain"/>
    <property type="match status" value="1"/>
</dbReference>
<proteinExistence type="predicted"/>
<feature type="transmembrane region" description="Helical" evidence="5">
    <location>
        <begin position="286"/>
        <end position="306"/>
    </location>
</feature>
<dbReference type="InterPro" id="IPR000591">
    <property type="entry name" value="DEP_dom"/>
</dbReference>
<dbReference type="InterPro" id="IPR051832">
    <property type="entry name" value="mTOR-Rac_regulators"/>
</dbReference>
<evidence type="ECO:0000256" key="2">
    <source>
        <dbReference type="ARBA" id="ARBA00022692"/>
    </source>
</evidence>
<dbReference type="InterPro" id="IPR004776">
    <property type="entry name" value="Mem_transp_PIN-like"/>
</dbReference>
<evidence type="ECO:0000313" key="7">
    <source>
        <dbReference type="Proteomes" id="UP000515163"/>
    </source>
</evidence>
<feature type="transmembrane region" description="Helical" evidence="5">
    <location>
        <begin position="358"/>
        <end position="378"/>
    </location>
</feature>
<dbReference type="GeneID" id="116298353"/>
<dbReference type="SUPFAM" id="SSF46785">
    <property type="entry name" value="Winged helix' DNA-binding domain"/>
    <property type="match status" value="1"/>
</dbReference>
<evidence type="ECO:0000259" key="6">
    <source>
        <dbReference type="PROSITE" id="PS50186"/>
    </source>
</evidence>
<feature type="transmembrane region" description="Helical" evidence="5">
    <location>
        <begin position="646"/>
        <end position="668"/>
    </location>
</feature>
<dbReference type="RefSeq" id="XP_031562631.1">
    <property type="nucleotide sequence ID" value="XM_031706771.1"/>
</dbReference>
<keyword evidence="3 5" id="KW-1133">Transmembrane helix</keyword>
<reference evidence="8" key="1">
    <citation type="submission" date="2025-08" db="UniProtKB">
        <authorList>
            <consortium name="RefSeq"/>
        </authorList>
    </citation>
    <scope>IDENTIFICATION</scope>
    <source>
        <tissue evidence="8">Tentacle</tissue>
    </source>
</reference>
<feature type="transmembrane region" description="Helical" evidence="5">
    <location>
        <begin position="77"/>
        <end position="98"/>
    </location>
</feature>
<feature type="transmembrane region" description="Helical" evidence="5">
    <location>
        <begin position="211"/>
        <end position="234"/>
    </location>
</feature>
<evidence type="ECO:0000313" key="8">
    <source>
        <dbReference type="RefSeq" id="XP_031562631.1"/>
    </source>
</evidence>
<comment type="subcellular location">
    <subcellularLocation>
        <location evidence="1">Membrane</location>
        <topology evidence="1">Multi-pass membrane protein</topology>
    </subcellularLocation>
</comment>
<dbReference type="GO" id="GO:0016020">
    <property type="term" value="C:membrane"/>
    <property type="evidence" value="ECO:0007669"/>
    <property type="project" value="UniProtKB-SubCell"/>
</dbReference>
<keyword evidence="2 5" id="KW-0812">Transmembrane</keyword>
<feature type="domain" description="DEP" evidence="6">
    <location>
        <begin position="756"/>
        <end position="823"/>
    </location>
</feature>
<dbReference type="Pfam" id="PF00610">
    <property type="entry name" value="DEP"/>
    <property type="match status" value="1"/>
</dbReference>
<keyword evidence="4 5" id="KW-0472">Membrane</keyword>
<dbReference type="PANTHER" id="PTHR22829">
    <property type="entry name" value="DEP DOMAIN PROTEIN"/>
    <property type="match status" value="1"/>
</dbReference>
<feature type="transmembrane region" description="Helical" evidence="5">
    <location>
        <begin position="315"/>
        <end position="338"/>
    </location>
</feature>
<dbReference type="InterPro" id="IPR036390">
    <property type="entry name" value="WH_DNA-bd_sf"/>
</dbReference>
<dbReference type="SMART" id="SM00049">
    <property type="entry name" value="DEP"/>
    <property type="match status" value="1"/>
</dbReference>
<dbReference type="InParanoid" id="A0A6P8I5C2"/>
<feature type="transmembrane region" description="Helical" evidence="5">
    <location>
        <begin position="246"/>
        <end position="266"/>
    </location>
</feature>
<organism evidence="7 8">
    <name type="scientific">Actinia tenebrosa</name>
    <name type="common">Australian red waratah sea anemone</name>
    <dbReference type="NCBI Taxonomy" id="6105"/>
    <lineage>
        <taxon>Eukaryota</taxon>
        <taxon>Metazoa</taxon>
        <taxon>Cnidaria</taxon>
        <taxon>Anthozoa</taxon>
        <taxon>Hexacorallia</taxon>
        <taxon>Actiniaria</taxon>
        <taxon>Actiniidae</taxon>
        <taxon>Actinia</taxon>
    </lineage>
</organism>
<feature type="transmembrane region" description="Helical" evidence="5">
    <location>
        <begin position="500"/>
        <end position="520"/>
    </location>
</feature>
<accession>A0A6P8I5C2</accession>
<dbReference type="GO" id="GO:0055085">
    <property type="term" value="P:transmembrane transport"/>
    <property type="evidence" value="ECO:0007669"/>
    <property type="project" value="InterPro"/>
</dbReference>
<dbReference type="OrthoDB" id="2133778at2759"/>
<feature type="transmembrane region" description="Helical" evidence="5">
    <location>
        <begin position="17"/>
        <end position="35"/>
    </location>
</feature>
<evidence type="ECO:0000256" key="3">
    <source>
        <dbReference type="ARBA" id="ARBA00022989"/>
    </source>
</evidence>
<dbReference type="PANTHER" id="PTHR22829:SF5">
    <property type="entry name" value="INTEGRAL MEMBRANE PROTEIN GPR155"/>
    <property type="match status" value="1"/>
</dbReference>
<dbReference type="Proteomes" id="UP000515163">
    <property type="component" value="Unplaced"/>
</dbReference>
<sequence>MEGNSTTSGGPTDINNLFPALVECFAIILLGYVSGRFGFISTAQGKGIGNFVSHFALPALLFKSMVELDFLKVNWKFLAAILIAKGIVFIIVVVLTLILGKPQKYGRAGIFAIFCTQSNDFALGFPLLKALYRDSMPDFLSYIYLLAPISVVLLNPIGFIFLEFNKHSDHLNLKKGHVAIATIKGVILNPIVFMTFIGIIANFILRQKVPVIINGFLDVLSSSFFASALFFLGLKMVGNMKKKMGYGLIVPLLLIFTKILFVPLLAREFIQILDVGGSNNTLTNEWSMFGFLYGTIPTAPTVIIFASRFGVAEDLIATGVVLGTFLSAPVLYTSARMIAIKYTPALRLHYHSIIGKTIYDACGVSIPFGLWVIAMLLLGRRWRLLPQKYTLHLVVSQVIFSSLTLLTDIDCTFKYWHLVLFASISVTGLLCRCWTAMLAFSLCLVRCKGGSIKTWQPWIYFFSFGLPVVFTGMKLCFVVLKQPAHDTQPYLAYVQNQRAVLVLEVIALALCIIIIIWSLIRLQRCDKFCKCPKSVRRLSSPHLTGLSNTDEECKARCNRCQEIEKEITQNDCGSSNDNCCTNVKTSNTVLDIESLDESTCLLSSGKRNTRYVDSDSVPSELNELETALSLQEYYEDGDKHQLVQHVILILILAFSFCVGLFMCVWYLTNESRKSGLFIAMRVLDMILLFGQGFITFACFGMDKQLIIVPFVKRFRKLFYGAEAVTLTPPDELSPEVVHLCEQFSKHHRQKCKRALVENKTYHFRTYHNVFCGDQLVSWLVDLGLAEDRVAATNYGNSLLQGRLIEHVTKEHFFYDLPYFYHFC</sequence>
<dbReference type="GO" id="GO:0035556">
    <property type="term" value="P:intracellular signal transduction"/>
    <property type="evidence" value="ECO:0007669"/>
    <property type="project" value="InterPro"/>
</dbReference>
<feature type="transmembrane region" description="Helical" evidence="5">
    <location>
        <begin position="185"/>
        <end position="205"/>
    </location>
</feature>
<feature type="transmembrane region" description="Helical" evidence="5">
    <location>
        <begin position="415"/>
        <end position="445"/>
    </location>
</feature>
<evidence type="ECO:0000256" key="1">
    <source>
        <dbReference type="ARBA" id="ARBA00004141"/>
    </source>
</evidence>
<feature type="transmembrane region" description="Helical" evidence="5">
    <location>
        <begin position="390"/>
        <end position="409"/>
    </location>
</feature>
<dbReference type="Pfam" id="PF03547">
    <property type="entry name" value="Mem_trans"/>
    <property type="match status" value="1"/>
</dbReference>
<evidence type="ECO:0000256" key="5">
    <source>
        <dbReference type="SAM" id="Phobius"/>
    </source>
</evidence>
<feature type="transmembrane region" description="Helical" evidence="5">
    <location>
        <begin position="140"/>
        <end position="164"/>
    </location>
</feature>
<feature type="transmembrane region" description="Helical" evidence="5">
    <location>
        <begin position="457"/>
        <end position="480"/>
    </location>
</feature>
<evidence type="ECO:0000256" key="4">
    <source>
        <dbReference type="ARBA" id="ARBA00023136"/>
    </source>
</evidence>
<dbReference type="FunCoup" id="A0A6P8I5C2">
    <property type="interactions" value="239"/>
</dbReference>
<dbReference type="GO" id="GO:0030514">
    <property type="term" value="P:negative regulation of BMP signaling pathway"/>
    <property type="evidence" value="ECO:0007669"/>
    <property type="project" value="TreeGrafter"/>
</dbReference>
<feature type="transmembrane region" description="Helical" evidence="5">
    <location>
        <begin position="47"/>
        <end position="65"/>
    </location>
</feature>
<feature type="transmembrane region" description="Helical" evidence="5">
    <location>
        <begin position="110"/>
        <end position="128"/>
    </location>
</feature>
<dbReference type="KEGG" id="aten:116298353"/>
<dbReference type="InterPro" id="IPR036388">
    <property type="entry name" value="WH-like_DNA-bd_sf"/>
</dbReference>
<feature type="transmembrane region" description="Helical" evidence="5">
    <location>
        <begin position="674"/>
        <end position="699"/>
    </location>
</feature>
<dbReference type="PROSITE" id="PS50186">
    <property type="entry name" value="DEP"/>
    <property type="match status" value="1"/>
</dbReference>